<dbReference type="OrthoDB" id="5598852at2759"/>
<evidence type="ECO:0000313" key="3">
    <source>
        <dbReference type="Proteomes" id="UP000799291"/>
    </source>
</evidence>
<feature type="region of interest" description="Disordered" evidence="1">
    <location>
        <begin position="163"/>
        <end position="184"/>
    </location>
</feature>
<evidence type="ECO:0000313" key="2">
    <source>
        <dbReference type="EMBL" id="KAF2685027.1"/>
    </source>
</evidence>
<accession>A0A6G1J3D4</accession>
<sequence>MCAASDLDYISIQKRASLVDKRQLCRLHTYLSMSNQRWHYFESYQELKDLFWRSKDSVGVNGKWRAIQVARRIGILFRYGFRWDEAALRERIIVENDPGQEGELTNRWWTSAAGRSVPKSKEKRGWKSASLDLSPRICRLGFVASDLSPRICRPGFVAPDLSPGNFRPGQASQSDLSPRTGFPV</sequence>
<evidence type="ECO:0000256" key="1">
    <source>
        <dbReference type="SAM" id="MobiDB-lite"/>
    </source>
</evidence>
<protein>
    <submittedName>
        <fullName evidence="2">Uncharacterized protein</fullName>
    </submittedName>
</protein>
<organism evidence="2 3">
    <name type="scientific">Lentithecium fluviatile CBS 122367</name>
    <dbReference type="NCBI Taxonomy" id="1168545"/>
    <lineage>
        <taxon>Eukaryota</taxon>
        <taxon>Fungi</taxon>
        <taxon>Dikarya</taxon>
        <taxon>Ascomycota</taxon>
        <taxon>Pezizomycotina</taxon>
        <taxon>Dothideomycetes</taxon>
        <taxon>Pleosporomycetidae</taxon>
        <taxon>Pleosporales</taxon>
        <taxon>Massarineae</taxon>
        <taxon>Lentitheciaceae</taxon>
        <taxon>Lentithecium</taxon>
    </lineage>
</organism>
<proteinExistence type="predicted"/>
<dbReference type="Proteomes" id="UP000799291">
    <property type="component" value="Unassembled WGS sequence"/>
</dbReference>
<keyword evidence="3" id="KW-1185">Reference proteome</keyword>
<dbReference type="EMBL" id="MU005579">
    <property type="protein sequence ID" value="KAF2685027.1"/>
    <property type="molecule type" value="Genomic_DNA"/>
</dbReference>
<gene>
    <name evidence="2" type="ORF">K458DRAFT_486711</name>
</gene>
<reference evidence="2" key="1">
    <citation type="journal article" date="2020" name="Stud. Mycol.">
        <title>101 Dothideomycetes genomes: a test case for predicting lifestyles and emergence of pathogens.</title>
        <authorList>
            <person name="Haridas S."/>
            <person name="Albert R."/>
            <person name="Binder M."/>
            <person name="Bloem J."/>
            <person name="Labutti K."/>
            <person name="Salamov A."/>
            <person name="Andreopoulos B."/>
            <person name="Baker S."/>
            <person name="Barry K."/>
            <person name="Bills G."/>
            <person name="Bluhm B."/>
            <person name="Cannon C."/>
            <person name="Castanera R."/>
            <person name="Culley D."/>
            <person name="Daum C."/>
            <person name="Ezra D."/>
            <person name="Gonzalez J."/>
            <person name="Henrissat B."/>
            <person name="Kuo A."/>
            <person name="Liang C."/>
            <person name="Lipzen A."/>
            <person name="Lutzoni F."/>
            <person name="Magnuson J."/>
            <person name="Mondo S."/>
            <person name="Nolan M."/>
            <person name="Ohm R."/>
            <person name="Pangilinan J."/>
            <person name="Park H.-J."/>
            <person name="Ramirez L."/>
            <person name="Alfaro M."/>
            <person name="Sun H."/>
            <person name="Tritt A."/>
            <person name="Yoshinaga Y."/>
            <person name="Zwiers L.-H."/>
            <person name="Turgeon B."/>
            <person name="Goodwin S."/>
            <person name="Spatafora J."/>
            <person name="Crous P."/>
            <person name="Grigoriev I."/>
        </authorList>
    </citation>
    <scope>NUCLEOTIDE SEQUENCE</scope>
    <source>
        <strain evidence="2">CBS 122367</strain>
    </source>
</reference>
<dbReference type="AlphaFoldDB" id="A0A6G1J3D4"/>
<name>A0A6G1J3D4_9PLEO</name>